<evidence type="ECO:0000256" key="1">
    <source>
        <dbReference type="SAM" id="MobiDB-lite"/>
    </source>
</evidence>
<evidence type="ECO:0000313" key="3">
    <source>
        <dbReference type="Proteomes" id="UP000000600"/>
    </source>
</evidence>
<dbReference type="RefSeq" id="XP_001430731.1">
    <property type="nucleotide sequence ID" value="XM_001430694.1"/>
</dbReference>
<dbReference type="EMBL" id="CT868025">
    <property type="protein sequence ID" value="CAK63333.1"/>
    <property type="molecule type" value="Genomic_DNA"/>
</dbReference>
<evidence type="ECO:0000313" key="2">
    <source>
        <dbReference type="EMBL" id="CAK63333.1"/>
    </source>
</evidence>
<dbReference type="AlphaFoldDB" id="A0BXR6"/>
<dbReference type="OMA" id="TPQFFKQ"/>
<dbReference type="Gene3D" id="2.30.29.30">
    <property type="entry name" value="Pleckstrin-homology domain (PH domain)/Phosphotyrosine-binding domain (PTB)"/>
    <property type="match status" value="1"/>
</dbReference>
<evidence type="ECO:0008006" key="4">
    <source>
        <dbReference type="Google" id="ProtNLM"/>
    </source>
</evidence>
<sequence length="359" mass="41918">MQVQSQQNSRQSRKRIFDSPISESVSLSRNQSTNFTPVQFDENERILIKTSQFFTITPVDQSIQEAQFQQPIQAEIAFTIQNTPQFFKQNKFIRRELGKYINESGQLKIDEGQSEDMQSSEESLNSFPQKFISKFEKNDSIKQQSLVTNHQNQQDYSLKISDLKSEQILKDIQIQENQLDSNNNSQRMTQVIFSIQKSQIDQQSAKSIESVKNENQDSIISNAQLSQQFNQQQSFDQSNISQWSVEQIEILIQGIQVTKYSRKTLFGKKRRILQVSPDLKLLIFRNLEHKITKTYSINKITKIEKGANTETFRLYKPKSDILWLCFSIFLDERTVDLSVKTQEQLRQILDCLYGLIQKN</sequence>
<dbReference type="OrthoDB" id="305783at2759"/>
<feature type="region of interest" description="Disordered" evidence="1">
    <location>
        <begin position="1"/>
        <end position="25"/>
    </location>
</feature>
<dbReference type="SUPFAM" id="SSF50729">
    <property type="entry name" value="PH domain-like"/>
    <property type="match status" value="1"/>
</dbReference>
<dbReference type="Proteomes" id="UP000000600">
    <property type="component" value="Unassembled WGS sequence"/>
</dbReference>
<accession>A0BXR6</accession>
<feature type="compositionally biased region" description="Low complexity" evidence="1">
    <location>
        <begin position="1"/>
        <end position="10"/>
    </location>
</feature>
<reference evidence="2 3" key="1">
    <citation type="journal article" date="2006" name="Nature">
        <title>Global trends of whole-genome duplications revealed by the ciliate Paramecium tetraurelia.</title>
        <authorList>
            <consortium name="Genoscope"/>
            <person name="Aury J.-M."/>
            <person name="Jaillon O."/>
            <person name="Duret L."/>
            <person name="Noel B."/>
            <person name="Jubin C."/>
            <person name="Porcel B.M."/>
            <person name="Segurens B."/>
            <person name="Daubin V."/>
            <person name="Anthouard V."/>
            <person name="Aiach N."/>
            <person name="Arnaiz O."/>
            <person name="Billaut A."/>
            <person name="Beisson J."/>
            <person name="Blanc I."/>
            <person name="Bouhouche K."/>
            <person name="Camara F."/>
            <person name="Duharcourt S."/>
            <person name="Guigo R."/>
            <person name="Gogendeau D."/>
            <person name="Katinka M."/>
            <person name="Keller A.-M."/>
            <person name="Kissmehl R."/>
            <person name="Klotz C."/>
            <person name="Koll F."/>
            <person name="Le Moue A."/>
            <person name="Lepere C."/>
            <person name="Malinsky S."/>
            <person name="Nowacki M."/>
            <person name="Nowak J.K."/>
            <person name="Plattner H."/>
            <person name="Poulain J."/>
            <person name="Ruiz F."/>
            <person name="Serrano V."/>
            <person name="Zagulski M."/>
            <person name="Dessen P."/>
            <person name="Betermier M."/>
            <person name="Weissenbach J."/>
            <person name="Scarpelli C."/>
            <person name="Schachter V."/>
            <person name="Sperling L."/>
            <person name="Meyer E."/>
            <person name="Cohen J."/>
            <person name="Wincker P."/>
        </authorList>
    </citation>
    <scope>NUCLEOTIDE SEQUENCE [LARGE SCALE GENOMIC DNA]</scope>
    <source>
        <strain evidence="2 3">Stock d4-2</strain>
    </source>
</reference>
<dbReference type="InParanoid" id="A0BXR6"/>
<name>A0BXR6_PARTE</name>
<protein>
    <recommendedName>
        <fullName evidence="4">RanBD1 domain-containing protein</fullName>
    </recommendedName>
</protein>
<proteinExistence type="predicted"/>
<gene>
    <name evidence="2" type="ORF">GSPATT00033186001</name>
</gene>
<dbReference type="KEGG" id="ptm:GSPATT00033186001"/>
<dbReference type="HOGENOM" id="CLU_772647_0_0_1"/>
<dbReference type="InterPro" id="IPR011993">
    <property type="entry name" value="PH-like_dom_sf"/>
</dbReference>
<dbReference type="GeneID" id="5016515"/>
<keyword evidence="3" id="KW-1185">Reference proteome</keyword>
<organism evidence="2 3">
    <name type="scientific">Paramecium tetraurelia</name>
    <dbReference type="NCBI Taxonomy" id="5888"/>
    <lineage>
        <taxon>Eukaryota</taxon>
        <taxon>Sar</taxon>
        <taxon>Alveolata</taxon>
        <taxon>Ciliophora</taxon>
        <taxon>Intramacronucleata</taxon>
        <taxon>Oligohymenophorea</taxon>
        <taxon>Peniculida</taxon>
        <taxon>Parameciidae</taxon>
        <taxon>Paramecium</taxon>
    </lineage>
</organism>